<feature type="compositionally biased region" description="Basic and acidic residues" evidence="1">
    <location>
        <begin position="151"/>
        <end position="168"/>
    </location>
</feature>
<proteinExistence type="predicted"/>
<protein>
    <submittedName>
        <fullName evidence="2">Uncharacterized protein</fullName>
    </submittedName>
</protein>
<feature type="compositionally biased region" description="Acidic residues" evidence="1">
    <location>
        <begin position="108"/>
        <end position="150"/>
    </location>
</feature>
<feature type="compositionally biased region" description="Basic residues" evidence="1">
    <location>
        <begin position="434"/>
        <end position="443"/>
    </location>
</feature>
<organism evidence="2">
    <name type="scientific">Tanacetum cinerariifolium</name>
    <name type="common">Dalmatian daisy</name>
    <name type="synonym">Chrysanthemum cinerariifolium</name>
    <dbReference type="NCBI Taxonomy" id="118510"/>
    <lineage>
        <taxon>Eukaryota</taxon>
        <taxon>Viridiplantae</taxon>
        <taxon>Streptophyta</taxon>
        <taxon>Embryophyta</taxon>
        <taxon>Tracheophyta</taxon>
        <taxon>Spermatophyta</taxon>
        <taxon>Magnoliopsida</taxon>
        <taxon>eudicotyledons</taxon>
        <taxon>Gunneridae</taxon>
        <taxon>Pentapetalae</taxon>
        <taxon>asterids</taxon>
        <taxon>campanulids</taxon>
        <taxon>Asterales</taxon>
        <taxon>Asteraceae</taxon>
        <taxon>Asteroideae</taxon>
        <taxon>Anthemideae</taxon>
        <taxon>Anthemidinae</taxon>
        <taxon>Tanacetum</taxon>
    </lineage>
</organism>
<feature type="region of interest" description="Disordered" evidence="1">
    <location>
        <begin position="422"/>
        <end position="458"/>
    </location>
</feature>
<feature type="compositionally biased region" description="Basic and acidic residues" evidence="1">
    <location>
        <begin position="444"/>
        <end position="458"/>
    </location>
</feature>
<dbReference type="EMBL" id="BKCJ010296500">
    <property type="protein sequence ID" value="GEZ58136.1"/>
    <property type="molecule type" value="Genomic_DNA"/>
</dbReference>
<gene>
    <name evidence="2" type="ORF">Tci_530109</name>
</gene>
<evidence type="ECO:0000256" key="1">
    <source>
        <dbReference type="SAM" id="MobiDB-lite"/>
    </source>
</evidence>
<name>A0A699IKL5_TANCI</name>
<feature type="region of interest" description="Disordered" evidence="1">
    <location>
        <begin position="81"/>
        <end position="196"/>
    </location>
</feature>
<reference evidence="2" key="1">
    <citation type="journal article" date="2019" name="Sci. Rep.">
        <title>Draft genome of Tanacetum cinerariifolium, the natural source of mosquito coil.</title>
        <authorList>
            <person name="Yamashiro T."/>
            <person name="Shiraishi A."/>
            <person name="Satake H."/>
            <person name="Nakayama K."/>
        </authorList>
    </citation>
    <scope>NUCLEOTIDE SEQUENCE</scope>
</reference>
<comment type="caution">
    <text evidence="2">The sequence shown here is derived from an EMBL/GenBank/DDBJ whole genome shotgun (WGS) entry which is preliminary data.</text>
</comment>
<sequence>MNGKSHTVNIDNFGDMLQIRLKLPGQKFKDPLFENEILSFIRDLGHTREIKVLSDVDVKHMHQPWRSFVFIINKCLSGAHEGTGVSPGVPDVATYGSDDEQISWKSSDDEDDDDADNQGDNDEDDNDADNQGDDNQDDDNEQTEPDNDGDDFVHPKLSTFDEKERHNEEEEGSDLRVQTPSQFESTDDEAYNDVTQGDNVKEEKLDEESFVSSGFISNMLNPNPNTGIDSILNLNTESTSLVDVTVTTNLEILSSYVTTLPSLPIPPIQPQQQTSAPSLVIVLSTSLQNLPTFGSLFKFKDRVKDLEDDFSEFKQTNLFTKTVSSILGIIDTIGKPVNEQLKAEVLACSSNEAKTSHAVAANLSELELKKILIDKMKRNKSIYRSYQQKTLYKALIDAYETDKVILDTYGDTVMIKRCQDDEDDDEEPFAGSNRKSKKRRARKEPKLTSKLKEKTSKSIGKSKEWSKLLKTKIRIFQVQTSGSGIFNLLVVATTFTGSGNLYCQWEHLTWHANSWQWDLHSSGSGNTLHWQWELIMPVGTLS</sequence>
<dbReference type="AlphaFoldDB" id="A0A699IKL5"/>
<evidence type="ECO:0000313" key="2">
    <source>
        <dbReference type="EMBL" id="GEZ58136.1"/>
    </source>
</evidence>
<accession>A0A699IKL5</accession>